<evidence type="ECO:0000256" key="1">
    <source>
        <dbReference type="SAM" id="MobiDB-lite"/>
    </source>
</evidence>
<feature type="compositionally biased region" description="Low complexity" evidence="1">
    <location>
        <begin position="40"/>
        <end position="49"/>
    </location>
</feature>
<feature type="compositionally biased region" description="Polar residues" evidence="1">
    <location>
        <begin position="85"/>
        <end position="103"/>
    </location>
</feature>
<reference evidence="2 3" key="1">
    <citation type="journal article" date="2022" name="Allergy">
        <title>Genome assembly and annotation of Periplaneta americana reveal a comprehensive cockroach allergen profile.</title>
        <authorList>
            <person name="Wang L."/>
            <person name="Xiong Q."/>
            <person name="Saelim N."/>
            <person name="Wang L."/>
            <person name="Nong W."/>
            <person name="Wan A.T."/>
            <person name="Shi M."/>
            <person name="Liu X."/>
            <person name="Cao Q."/>
            <person name="Hui J.H.L."/>
            <person name="Sookrung N."/>
            <person name="Leung T.F."/>
            <person name="Tungtrongchitr A."/>
            <person name="Tsui S.K.W."/>
        </authorList>
    </citation>
    <scope>NUCLEOTIDE SEQUENCE [LARGE SCALE GENOMIC DNA]</scope>
    <source>
        <strain evidence="2">PWHHKU_190912</strain>
    </source>
</reference>
<evidence type="ECO:0000313" key="2">
    <source>
        <dbReference type="EMBL" id="KAJ4447774.1"/>
    </source>
</evidence>
<comment type="caution">
    <text evidence="2">The sequence shown here is derived from an EMBL/GenBank/DDBJ whole genome shotgun (WGS) entry which is preliminary data.</text>
</comment>
<dbReference type="EMBL" id="JAJSOF020000005">
    <property type="protein sequence ID" value="KAJ4447774.1"/>
    <property type="molecule type" value="Genomic_DNA"/>
</dbReference>
<evidence type="ECO:0000313" key="3">
    <source>
        <dbReference type="Proteomes" id="UP001148838"/>
    </source>
</evidence>
<feature type="region of interest" description="Disordered" evidence="1">
    <location>
        <begin position="1"/>
        <end position="103"/>
    </location>
</feature>
<gene>
    <name evidence="2" type="ORF">ANN_09782</name>
</gene>
<keyword evidence="3" id="KW-1185">Reference proteome</keyword>
<dbReference type="Proteomes" id="UP001148838">
    <property type="component" value="Unassembled WGS sequence"/>
</dbReference>
<accession>A0ABQ8TM85</accession>
<feature type="compositionally biased region" description="Low complexity" evidence="1">
    <location>
        <begin position="13"/>
        <end position="30"/>
    </location>
</feature>
<organism evidence="2 3">
    <name type="scientific">Periplaneta americana</name>
    <name type="common">American cockroach</name>
    <name type="synonym">Blatta americana</name>
    <dbReference type="NCBI Taxonomy" id="6978"/>
    <lineage>
        <taxon>Eukaryota</taxon>
        <taxon>Metazoa</taxon>
        <taxon>Ecdysozoa</taxon>
        <taxon>Arthropoda</taxon>
        <taxon>Hexapoda</taxon>
        <taxon>Insecta</taxon>
        <taxon>Pterygota</taxon>
        <taxon>Neoptera</taxon>
        <taxon>Polyneoptera</taxon>
        <taxon>Dictyoptera</taxon>
        <taxon>Blattodea</taxon>
        <taxon>Blattoidea</taxon>
        <taxon>Blattidae</taxon>
        <taxon>Blattinae</taxon>
        <taxon>Periplaneta</taxon>
    </lineage>
</organism>
<sequence length="103" mass="10463">MVLRRQGCGGARTAGQATTAAAPASTPAQLRRLRPPPAPAASSAATGTRALHHGDGRRQRLPPAVTDGDAAGPRLDTCSAHSLAPQATSPRHTDSITTALPTR</sequence>
<proteinExistence type="predicted"/>
<name>A0ABQ8TM85_PERAM</name>
<protein>
    <submittedName>
        <fullName evidence="2">Uncharacterized protein</fullName>
    </submittedName>
</protein>